<feature type="signal peptide" evidence="1">
    <location>
        <begin position="1"/>
        <end position="20"/>
    </location>
</feature>
<dbReference type="RefSeq" id="WP_013244856.1">
    <property type="nucleotide sequence ID" value="NC_019908.1"/>
</dbReference>
<proteinExistence type="predicted"/>
<keyword evidence="1" id="KW-0732">Signal</keyword>
<keyword evidence="3" id="KW-1185">Reference proteome</keyword>
<dbReference type="Proteomes" id="UP000010793">
    <property type="component" value="Chromosome"/>
</dbReference>
<evidence type="ECO:0000313" key="2">
    <source>
        <dbReference type="EMBL" id="AGA66357.1"/>
    </source>
</evidence>
<name>A0A3B6VZD7_BRAPL</name>
<evidence type="ECO:0008006" key="4">
    <source>
        <dbReference type="Google" id="ProtNLM"/>
    </source>
</evidence>
<sequence length="49" mass="5750">MYKKILLLLTLILFSFIVSCNDKDNKEANINNRLQDDEYITKIVESNSK</sequence>
<reference evidence="2 3" key="1">
    <citation type="journal article" date="2013" name="Genome Announc.">
        <title>Complete Genome Sequence of the Porcine Strain Brachyspira pilosicoli P43/6/78(T.).</title>
        <authorList>
            <person name="Lin C."/>
            <person name="den Bakker H.C."/>
            <person name="Suzuki H."/>
            <person name="Lefebure T."/>
            <person name="Ponnala L."/>
            <person name="Sun Q."/>
            <person name="Stanhope M.J."/>
            <person name="Wiedmann M."/>
            <person name="Duhamel G.E."/>
        </authorList>
    </citation>
    <scope>NUCLEOTIDE SEQUENCE [LARGE SCALE GENOMIC DNA]</scope>
    <source>
        <strain evidence="2 3">P43/6/78</strain>
    </source>
</reference>
<dbReference type="EMBL" id="CP002873">
    <property type="protein sequence ID" value="AGA66357.1"/>
    <property type="molecule type" value="Genomic_DNA"/>
</dbReference>
<dbReference type="KEGG" id="bpip:BPP43_05535"/>
<evidence type="ECO:0000313" key="3">
    <source>
        <dbReference type="Proteomes" id="UP000010793"/>
    </source>
</evidence>
<evidence type="ECO:0000256" key="1">
    <source>
        <dbReference type="SAM" id="SignalP"/>
    </source>
</evidence>
<accession>A0A3B6VZD7</accession>
<dbReference type="GeneID" id="58788734"/>
<protein>
    <recommendedName>
        <fullName evidence="4">Lipoprotein</fullName>
    </recommendedName>
</protein>
<feature type="chain" id="PRO_5017336022" description="Lipoprotein" evidence="1">
    <location>
        <begin position="21"/>
        <end position="49"/>
    </location>
</feature>
<dbReference type="AlphaFoldDB" id="A0A3B6VZD7"/>
<organism evidence="2 3">
    <name type="scientific">Brachyspira pilosicoli P43/6/78</name>
    <dbReference type="NCBI Taxonomy" id="1042417"/>
    <lineage>
        <taxon>Bacteria</taxon>
        <taxon>Pseudomonadati</taxon>
        <taxon>Spirochaetota</taxon>
        <taxon>Spirochaetia</taxon>
        <taxon>Brachyspirales</taxon>
        <taxon>Brachyspiraceae</taxon>
        <taxon>Brachyspira</taxon>
    </lineage>
</organism>
<dbReference type="PROSITE" id="PS51257">
    <property type="entry name" value="PROKAR_LIPOPROTEIN"/>
    <property type="match status" value="1"/>
</dbReference>
<gene>
    <name evidence="2" type="ORF">BPP43_05535</name>
</gene>